<reference evidence="8 9" key="1">
    <citation type="journal article" date="2014" name="Genome Announc.">
        <title>Genome Sequence of Youngiibacter fragilis, the Type Strain of the Genus Youngiibacter.</title>
        <authorList>
            <person name="Wawrik C.B."/>
            <person name="Callaghan A.V."/>
            <person name="Stamps B.W."/>
            <person name="Wawrik B."/>
        </authorList>
    </citation>
    <scope>NUCLEOTIDE SEQUENCE [LARGE SCALE GENOMIC DNA]</scope>
    <source>
        <strain evidence="8 9">232.1</strain>
    </source>
</reference>
<feature type="domain" description="Gram-positive cocci surface proteins LPxTG" evidence="7">
    <location>
        <begin position="314"/>
        <end position="348"/>
    </location>
</feature>
<evidence type="ECO:0000313" key="8">
    <source>
        <dbReference type="EMBL" id="ETA82607.1"/>
    </source>
</evidence>
<dbReference type="InterPro" id="IPR019931">
    <property type="entry name" value="LPXTG_anchor"/>
</dbReference>
<dbReference type="eggNOG" id="COG3087">
    <property type="taxonomic scope" value="Bacteria"/>
</dbReference>
<evidence type="ECO:0000256" key="2">
    <source>
        <dbReference type="ARBA" id="ARBA00022525"/>
    </source>
</evidence>
<keyword evidence="4" id="KW-0572">Peptidoglycan-anchor</keyword>
<dbReference type="Pfam" id="PF00746">
    <property type="entry name" value="Gram_pos_anchor"/>
    <property type="match status" value="1"/>
</dbReference>
<dbReference type="EMBL" id="AXUN02000002">
    <property type="protein sequence ID" value="ETA82607.1"/>
    <property type="molecule type" value="Genomic_DNA"/>
</dbReference>
<evidence type="ECO:0000313" key="9">
    <source>
        <dbReference type="Proteomes" id="UP000017747"/>
    </source>
</evidence>
<protein>
    <submittedName>
        <fullName evidence="8">ATPase</fullName>
    </submittedName>
</protein>
<evidence type="ECO:0000256" key="1">
    <source>
        <dbReference type="ARBA" id="ARBA00022512"/>
    </source>
</evidence>
<feature type="region of interest" description="Disordered" evidence="5">
    <location>
        <begin position="142"/>
        <end position="323"/>
    </location>
</feature>
<feature type="compositionally biased region" description="Acidic residues" evidence="5">
    <location>
        <begin position="142"/>
        <end position="316"/>
    </location>
</feature>
<gene>
    <name evidence="8" type="ORF">T472_0200270</name>
</gene>
<organism evidence="8 9">
    <name type="scientific">Youngiibacter fragilis 232.1</name>
    <dbReference type="NCBI Taxonomy" id="994573"/>
    <lineage>
        <taxon>Bacteria</taxon>
        <taxon>Bacillati</taxon>
        <taxon>Bacillota</taxon>
        <taxon>Clostridia</taxon>
        <taxon>Eubacteriales</taxon>
        <taxon>Clostridiaceae</taxon>
        <taxon>Youngiibacter</taxon>
    </lineage>
</organism>
<sequence>MKKKSRKLTALLIAFAMVFTLLWNSKITLAGNGKQNIHFDYLYDNLKSGYESLEITLTHSDGAKFTASAAEDKLKNVPYGTYTVSVTLNGNPVDGITLYYVVGNDEDLAEAEIQLIAVSVGGELIVDDFTPTFHFLSLVLNEADEDEEDPVDEDEEEEDPVDEDEKEVEPEDEDEEEEDPVDEDEEEEEPEDEDEEEEDPVDEDEEEEDPEDEDEEEENPVDEDEEEEDPEDEDEEEEDPEDEDDEEEDPVDEDEEEENPEDEDEEEEDPVDEDEEEEDPEDEDEEEEEVDSKEEVADEDEAEEEVEAEPNNDNDLETLPQTGGVPSILFYAFGMISMSGGAFLLKKKE</sequence>
<keyword evidence="1" id="KW-0134">Cell wall</keyword>
<keyword evidence="6" id="KW-0812">Transmembrane</keyword>
<keyword evidence="6" id="KW-1133">Transmembrane helix</keyword>
<evidence type="ECO:0000256" key="5">
    <source>
        <dbReference type="SAM" id="MobiDB-lite"/>
    </source>
</evidence>
<dbReference type="RefSeq" id="WP_023863197.1">
    <property type="nucleotide sequence ID" value="NZ_AXUN02000002.1"/>
</dbReference>
<accession>V7ICM3</accession>
<evidence type="ECO:0000256" key="6">
    <source>
        <dbReference type="SAM" id="Phobius"/>
    </source>
</evidence>
<keyword evidence="3" id="KW-0732">Signal</keyword>
<dbReference type="AlphaFoldDB" id="V7ICM3"/>
<name>V7ICM3_9CLOT</name>
<proteinExistence type="predicted"/>
<keyword evidence="6" id="KW-0472">Membrane</keyword>
<dbReference type="NCBIfam" id="TIGR01167">
    <property type="entry name" value="LPXTG_anchor"/>
    <property type="match status" value="1"/>
</dbReference>
<feature type="transmembrane region" description="Helical" evidence="6">
    <location>
        <begin position="328"/>
        <end position="345"/>
    </location>
</feature>
<dbReference type="Proteomes" id="UP000017747">
    <property type="component" value="Unassembled WGS sequence"/>
</dbReference>
<dbReference type="PATRIC" id="fig|994573.3.peg.54"/>
<evidence type="ECO:0000259" key="7">
    <source>
        <dbReference type="Pfam" id="PF00746"/>
    </source>
</evidence>
<keyword evidence="9" id="KW-1185">Reference proteome</keyword>
<comment type="caution">
    <text evidence="8">The sequence shown here is derived from an EMBL/GenBank/DDBJ whole genome shotgun (WGS) entry which is preliminary data.</text>
</comment>
<keyword evidence="2" id="KW-0964">Secreted</keyword>
<evidence type="ECO:0000256" key="3">
    <source>
        <dbReference type="ARBA" id="ARBA00022729"/>
    </source>
</evidence>
<evidence type="ECO:0000256" key="4">
    <source>
        <dbReference type="ARBA" id="ARBA00023088"/>
    </source>
</evidence>